<organism evidence="2 3">
    <name type="scientific">Paenalcaligenes hominis</name>
    <dbReference type="NCBI Taxonomy" id="643674"/>
    <lineage>
        <taxon>Bacteria</taxon>
        <taxon>Pseudomonadati</taxon>
        <taxon>Pseudomonadota</taxon>
        <taxon>Betaproteobacteria</taxon>
        <taxon>Burkholderiales</taxon>
        <taxon>Alcaligenaceae</taxon>
        <taxon>Paenalcaligenes</taxon>
    </lineage>
</organism>
<dbReference type="InterPro" id="IPR003795">
    <property type="entry name" value="DUF192"/>
</dbReference>
<proteinExistence type="predicted"/>
<accession>A0A1U9JYM9</accession>
<evidence type="ECO:0000256" key="1">
    <source>
        <dbReference type="SAM" id="Phobius"/>
    </source>
</evidence>
<dbReference type="STRING" id="643674.PAEH1_03260"/>
<evidence type="ECO:0000313" key="3">
    <source>
        <dbReference type="Proteomes" id="UP000189369"/>
    </source>
</evidence>
<keyword evidence="1" id="KW-0812">Transmembrane</keyword>
<name>A0A1U9JYM9_9BURK</name>
<keyword evidence="1" id="KW-0472">Membrane</keyword>
<dbReference type="Gene3D" id="2.60.120.1140">
    <property type="entry name" value="Protein of unknown function DUF192"/>
    <property type="match status" value="1"/>
</dbReference>
<dbReference type="PANTHER" id="PTHR37953:SF1">
    <property type="entry name" value="UPF0127 PROTEIN MJ1496"/>
    <property type="match status" value="1"/>
</dbReference>
<evidence type="ECO:0000313" key="2">
    <source>
        <dbReference type="EMBL" id="AQS50829.1"/>
    </source>
</evidence>
<dbReference type="EMBL" id="CP019697">
    <property type="protein sequence ID" value="AQS50829.1"/>
    <property type="molecule type" value="Genomic_DNA"/>
</dbReference>
<keyword evidence="1" id="KW-1133">Transmembrane helix</keyword>
<dbReference type="AlphaFoldDB" id="A0A1U9JYM9"/>
<evidence type="ECO:0008006" key="4">
    <source>
        <dbReference type="Google" id="ProtNLM"/>
    </source>
</evidence>
<dbReference type="KEGG" id="phn:PAEH1_03260"/>
<sequence>MIHLFTGRYSPVFYFLLSLSIFFTVADSFANDSKKIINLELNNYAIYAEIAADDETRAQGLMFREQLAPDSGMLFVFEQPAMPCFWMKNTPLNLSIAFITDKGIITNIESMQAQQLDTHCPTEPVRYALEMEQGWFDGKAQAGDQIHGLTP</sequence>
<dbReference type="InterPro" id="IPR038695">
    <property type="entry name" value="Saro_0823-like_sf"/>
</dbReference>
<feature type="transmembrane region" description="Helical" evidence="1">
    <location>
        <begin position="12"/>
        <end position="30"/>
    </location>
</feature>
<reference evidence="2 3" key="1">
    <citation type="submission" date="2017-01" db="EMBL/GenBank/DDBJ databases">
        <title>Complete Genome Sequence of Paenalcaligenes hominis, Isolated from a paraplegic Patient with neurogenic bladder.</title>
        <authorList>
            <person name="Mukhopadhyay R."/>
            <person name="Joaquin J."/>
            <person name="Hogue R."/>
            <person name="Kilaru A."/>
            <person name="Jospin G."/>
            <person name="Mars K."/>
            <person name="Eisen J.A."/>
            <person name="Chaturvedi V."/>
        </authorList>
    </citation>
    <scope>NUCLEOTIDE SEQUENCE [LARGE SCALE GENOMIC DNA]</scope>
    <source>
        <strain evidence="2 3">15S00501</strain>
    </source>
</reference>
<gene>
    <name evidence="2" type="ORF">PAEH1_03260</name>
</gene>
<protein>
    <recommendedName>
        <fullName evidence="4">DUF192 domain-containing protein</fullName>
    </recommendedName>
</protein>
<dbReference type="Proteomes" id="UP000189369">
    <property type="component" value="Chromosome"/>
</dbReference>
<dbReference type="Pfam" id="PF02643">
    <property type="entry name" value="DUF192"/>
    <property type="match status" value="1"/>
</dbReference>
<dbReference type="OrthoDB" id="5526466at2"/>
<dbReference type="PANTHER" id="PTHR37953">
    <property type="entry name" value="UPF0127 PROTEIN MJ1496"/>
    <property type="match status" value="1"/>
</dbReference>